<dbReference type="Proteomes" id="UP000253529">
    <property type="component" value="Unassembled WGS sequence"/>
</dbReference>
<dbReference type="GO" id="GO:0005886">
    <property type="term" value="C:plasma membrane"/>
    <property type="evidence" value="ECO:0007669"/>
    <property type="project" value="UniProtKB-SubCell"/>
</dbReference>
<evidence type="ECO:0000259" key="11">
    <source>
        <dbReference type="PROSITE" id="PS50929"/>
    </source>
</evidence>
<dbReference type="PANTHER" id="PTHR43394">
    <property type="entry name" value="ATP-DEPENDENT PERMEASE MDL1, MITOCHONDRIAL"/>
    <property type="match status" value="1"/>
</dbReference>
<dbReference type="InterPro" id="IPR003593">
    <property type="entry name" value="AAA+_ATPase"/>
</dbReference>
<keyword evidence="7 9" id="KW-0472">Membrane</keyword>
<protein>
    <submittedName>
        <fullName evidence="12">ATP-binding cassette subfamily B protein</fullName>
    </submittedName>
</protein>
<dbReference type="CDD" id="cd18575">
    <property type="entry name" value="ABC_6TM_bac_exporter_ABCB8_10_like"/>
    <property type="match status" value="1"/>
</dbReference>
<dbReference type="PROSITE" id="PS50893">
    <property type="entry name" value="ABC_TRANSPORTER_2"/>
    <property type="match status" value="1"/>
</dbReference>
<sequence>MRALVPLVRYGRRYWPRALCALAALTVSSAATLAVPFALRRMIDSGFSKDSGGAIDAYFVVMGAVVIVIALAAAARYYLVATLGERVVADLRRDVYAHLTSLDAAFYDRARTGELVSRLTADTTQIKSAFGATASLALRNLFMFVGSTALMIATSPKLSALVLAAIQLIAAPLIVAGRIVRRRSRHAQDTLADATAFASESLGAVRTMQAFGAEAPSGRRFARAVESAYSAAREASAVRAILIAVAVSLAFCSVVFVLWLGAHDVLAGRMTGGLLSQFVLFAVLAATSLGELSQVWSEAAAAAGAAGRIAELLAVEPRIVAPKAPAVLPPPLGAVRFEDVSFAYDGAPDTRVLDRLSVSIAPGERVALVGPSGAGKSTIFQLIMRFYDCTEGRVLVDGVDVKSVDPQALRARIASVPQDPSIFGGSVAENIAYGRPEASAQAIAEAARRAAADGFVRDLPEAYDTEIGERGATLSGGQKQRLAIARAILKDAPILLLDEATSALDAHSEALVQAALDEVMAGRTTLVIAHRLATVQKADRILVLEGGRIVEQGTHADLVARGGLYARLARLQFEPAAAALKAGA</sequence>
<organism evidence="12 13">
    <name type="scientific">Roseiarcus fermentans</name>
    <dbReference type="NCBI Taxonomy" id="1473586"/>
    <lineage>
        <taxon>Bacteria</taxon>
        <taxon>Pseudomonadati</taxon>
        <taxon>Pseudomonadota</taxon>
        <taxon>Alphaproteobacteria</taxon>
        <taxon>Hyphomicrobiales</taxon>
        <taxon>Roseiarcaceae</taxon>
        <taxon>Roseiarcus</taxon>
    </lineage>
</organism>
<evidence type="ECO:0000256" key="2">
    <source>
        <dbReference type="ARBA" id="ARBA00005417"/>
    </source>
</evidence>
<dbReference type="EMBL" id="QNRK01000021">
    <property type="protein sequence ID" value="RBP09735.1"/>
    <property type="molecule type" value="Genomic_DNA"/>
</dbReference>
<comment type="caution">
    <text evidence="12">The sequence shown here is derived from an EMBL/GenBank/DDBJ whole genome shotgun (WGS) entry which is preliminary data.</text>
</comment>
<dbReference type="InterPro" id="IPR017871">
    <property type="entry name" value="ABC_transporter-like_CS"/>
</dbReference>
<dbReference type="GO" id="GO:0016887">
    <property type="term" value="F:ATP hydrolysis activity"/>
    <property type="evidence" value="ECO:0007669"/>
    <property type="project" value="InterPro"/>
</dbReference>
<keyword evidence="5 12" id="KW-0067">ATP-binding</keyword>
<feature type="transmembrane region" description="Helical" evidence="9">
    <location>
        <begin position="136"/>
        <end position="154"/>
    </location>
</feature>
<comment type="function">
    <text evidence="8">Part of an ABC transporter complex. Transmembrane domains (TMD) form a pore in the inner membrane and the ATP-binding domain (NBD) is responsible for energy generation.</text>
</comment>
<keyword evidence="4" id="KW-0547">Nucleotide-binding</keyword>
<feature type="transmembrane region" description="Helical" evidence="9">
    <location>
        <begin position="240"/>
        <end position="262"/>
    </location>
</feature>
<evidence type="ECO:0000256" key="8">
    <source>
        <dbReference type="ARBA" id="ARBA00024725"/>
    </source>
</evidence>
<dbReference type="GO" id="GO:0090374">
    <property type="term" value="P:oligopeptide export from mitochondrion"/>
    <property type="evidence" value="ECO:0007669"/>
    <property type="project" value="TreeGrafter"/>
</dbReference>
<evidence type="ECO:0000313" key="13">
    <source>
        <dbReference type="Proteomes" id="UP000253529"/>
    </source>
</evidence>
<dbReference type="FunFam" id="3.40.50.300:FF:000218">
    <property type="entry name" value="Multidrug ABC transporter ATP-binding protein"/>
    <property type="match status" value="1"/>
</dbReference>
<evidence type="ECO:0000256" key="4">
    <source>
        <dbReference type="ARBA" id="ARBA00022741"/>
    </source>
</evidence>
<evidence type="ECO:0000256" key="3">
    <source>
        <dbReference type="ARBA" id="ARBA00022692"/>
    </source>
</evidence>
<comment type="subcellular location">
    <subcellularLocation>
        <location evidence="1">Cell membrane</location>
        <topology evidence="1">Multi-pass membrane protein</topology>
    </subcellularLocation>
</comment>
<accession>A0A366F7P6</accession>
<dbReference type="PROSITE" id="PS00211">
    <property type="entry name" value="ABC_TRANSPORTER_1"/>
    <property type="match status" value="1"/>
</dbReference>
<dbReference type="InterPro" id="IPR011527">
    <property type="entry name" value="ABC1_TM_dom"/>
</dbReference>
<evidence type="ECO:0000256" key="9">
    <source>
        <dbReference type="SAM" id="Phobius"/>
    </source>
</evidence>
<feature type="domain" description="ABC transporter" evidence="10">
    <location>
        <begin position="335"/>
        <end position="571"/>
    </location>
</feature>
<evidence type="ECO:0000259" key="10">
    <source>
        <dbReference type="PROSITE" id="PS50893"/>
    </source>
</evidence>
<feature type="transmembrane region" description="Helical" evidence="9">
    <location>
        <begin position="58"/>
        <end position="79"/>
    </location>
</feature>
<dbReference type="InterPro" id="IPR036640">
    <property type="entry name" value="ABC1_TM_sf"/>
</dbReference>
<evidence type="ECO:0000256" key="7">
    <source>
        <dbReference type="ARBA" id="ARBA00023136"/>
    </source>
</evidence>
<dbReference type="InterPro" id="IPR011918">
    <property type="entry name" value="ABC_MsbA_ATP-bd"/>
</dbReference>
<name>A0A366F7P6_9HYPH</name>
<evidence type="ECO:0000256" key="1">
    <source>
        <dbReference type="ARBA" id="ARBA00004651"/>
    </source>
</evidence>
<evidence type="ECO:0000256" key="5">
    <source>
        <dbReference type="ARBA" id="ARBA00022840"/>
    </source>
</evidence>
<keyword evidence="3 9" id="KW-0812">Transmembrane</keyword>
<dbReference type="NCBIfam" id="TIGR02204">
    <property type="entry name" value="MsbA_rel"/>
    <property type="match status" value="1"/>
</dbReference>
<dbReference type="InterPro" id="IPR039421">
    <property type="entry name" value="Type_1_exporter"/>
</dbReference>
<dbReference type="Gene3D" id="1.20.1560.10">
    <property type="entry name" value="ABC transporter type 1, transmembrane domain"/>
    <property type="match status" value="1"/>
</dbReference>
<keyword evidence="6 9" id="KW-1133">Transmembrane helix</keyword>
<feature type="transmembrane region" description="Helical" evidence="9">
    <location>
        <begin position="160"/>
        <end position="180"/>
    </location>
</feature>
<dbReference type="SUPFAM" id="SSF90123">
    <property type="entry name" value="ABC transporter transmembrane region"/>
    <property type="match status" value="1"/>
</dbReference>
<keyword evidence="13" id="KW-1185">Reference proteome</keyword>
<dbReference type="PROSITE" id="PS50929">
    <property type="entry name" value="ABC_TM1F"/>
    <property type="match status" value="1"/>
</dbReference>
<dbReference type="AlphaFoldDB" id="A0A366F7P6"/>
<reference evidence="12 13" key="1">
    <citation type="submission" date="2018-06" db="EMBL/GenBank/DDBJ databases">
        <title>Genomic Encyclopedia of Type Strains, Phase IV (KMG-IV): sequencing the most valuable type-strain genomes for metagenomic binning, comparative biology and taxonomic classification.</title>
        <authorList>
            <person name="Goeker M."/>
        </authorList>
    </citation>
    <scope>NUCLEOTIDE SEQUENCE [LARGE SCALE GENOMIC DNA]</scope>
    <source>
        <strain evidence="12 13">DSM 24875</strain>
    </source>
</reference>
<dbReference type="PANTHER" id="PTHR43394:SF1">
    <property type="entry name" value="ATP-BINDING CASSETTE SUB-FAMILY B MEMBER 10, MITOCHONDRIAL"/>
    <property type="match status" value="1"/>
</dbReference>
<dbReference type="InterPro" id="IPR027417">
    <property type="entry name" value="P-loop_NTPase"/>
</dbReference>
<dbReference type="Pfam" id="PF00005">
    <property type="entry name" value="ABC_tran"/>
    <property type="match status" value="1"/>
</dbReference>
<dbReference type="Pfam" id="PF00664">
    <property type="entry name" value="ABC_membrane"/>
    <property type="match status" value="1"/>
</dbReference>
<evidence type="ECO:0000313" key="12">
    <source>
        <dbReference type="EMBL" id="RBP09735.1"/>
    </source>
</evidence>
<dbReference type="InterPro" id="IPR003439">
    <property type="entry name" value="ABC_transporter-like_ATP-bd"/>
</dbReference>
<dbReference type="SUPFAM" id="SSF52540">
    <property type="entry name" value="P-loop containing nucleoside triphosphate hydrolases"/>
    <property type="match status" value="1"/>
</dbReference>
<proteinExistence type="inferred from homology"/>
<dbReference type="Gene3D" id="3.40.50.300">
    <property type="entry name" value="P-loop containing nucleotide triphosphate hydrolases"/>
    <property type="match status" value="1"/>
</dbReference>
<feature type="domain" description="ABC transmembrane type-1" evidence="11">
    <location>
        <begin position="21"/>
        <end position="301"/>
    </location>
</feature>
<dbReference type="GO" id="GO:0015421">
    <property type="term" value="F:ABC-type oligopeptide transporter activity"/>
    <property type="evidence" value="ECO:0007669"/>
    <property type="project" value="TreeGrafter"/>
</dbReference>
<evidence type="ECO:0000256" key="6">
    <source>
        <dbReference type="ARBA" id="ARBA00022989"/>
    </source>
</evidence>
<dbReference type="GO" id="GO:0005524">
    <property type="term" value="F:ATP binding"/>
    <property type="evidence" value="ECO:0007669"/>
    <property type="project" value="UniProtKB-KW"/>
</dbReference>
<dbReference type="SMART" id="SM00382">
    <property type="entry name" value="AAA"/>
    <property type="match status" value="1"/>
</dbReference>
<comment type="similarity">
    <text evidence="2">Belongs to the ABC transporter superfamily.</text>
</comment>
<gene>
    <name evidence="12" type="ORF">DFR50_12181</name>
</gene>